<organism evidence="1 2">
    <name type="scientific">Fusarium solani</name>
    <name type="common">Filamentous fungus</name>
    <dbReference type="NCBI Taxonomy" id="169388"/>
    <lineage>
        <taxon>Eukaryota</taxon>
        <taxon>Fungi</taxon>
        <taxon>Dikarya</taxon>
        <taxon>Ascomycota</taxon>
        <taxon>Pezizomycotina</taxon>
        <taxon>Sordariomycetes</taxon>
        <taxon>Hypocreomycetidae</taxon>
        <taxon>Hypocreales</taxon>
        <taxon>Nectriaceae</taxon>
        <taxon>Fusarium</taxon>
        <taxon>Fusarium solani species complex</taxon>
    </lineage>
</organism>
<sequence>MPSITSRSLLWKILSGKFCDRSGRRRRCARNIGARGYDLATTSGISPSRAMAIRAASMLEVDNVSHTNDPELQDCVNWLYPTKFSRRILPSDRPFYLNFVEEGRRSENMF</sequence>
<dbReference type="EMBL" id="JAGTJS010000026">
    <property type="protein sequence ID" value="KAH7234375.1"/>
    <property type="molecule type" value="Genomic_DNA"/>
</dbReference>
<evidence type="ECO:0000313" key="2">
    <source>
        <dbReference type="Proteomes" id="UP000736672"/>
    </source>
</evidence>
<keyword evidence="2" id="KW-1185">Reference proteome</keyword>
<comment type="caution">
    <text evidence="1">The sequence shown here is derived from an EMBL/GenBank/DDBJ whole genome shotgun (WGS) entry which is preliminary data.</text>
</comment>
<proteinExistence type="predicted"/>
<protein>
    <submittedName>
        <fullName evidence="1">Uncharacterized protein</fullName>
    </submittedName>
</protein>
<dbReference type="AlphaFoldDB" id="A0A9P9JVU9"/>
<accession>A0A9P9JVU9</accession>
<name>A0A9P9JVU9_FUSSL</name>
<reference evidence="1" key="1">
    <citation type="journal article" date="2021" name="Nat. Commun.">
        <title>Genetic determinants of endophytism in the Arabidopsis root mycobiome.</title>
        <authorList>
            <person name="Mesny F."/>
            <person name="Miyauchi S."/>
            <person name="Thiergart T."/>
            <person name="Pickel B."/>
            <person name="Atanasova L."/>
            <person name="Karlsson M."/>
            <person name="Huettel B."/>
            <person name="Barry K.W."/>
            <person name="Haridas S."/>
            <person name="Chen C."/>
            <person name="Bauer D."/>
            <person name="Andreopoulos W."/>
            <person name="Pangilinan J."/>
            <person name="LaButti K."/>
            <person name="Riley R."/>
            <person name="Lipzen A."/>
            <person name="Clum A."/>
            <person name="Drula E."/>
            <person name="Henrissat B."/>
            <person name="Kohler A."/>
            <person name="Grigoriev I.V."/>
            <person name="Martin F.M."/>
            <person name="Hacquard S."/>
        </authorList>
    </citation>
    <scope>NUCLEOTIDE SEQUENCE</scope>
    <source>
        <strain evidence="1">FSSC 5 MPI-SDFR-AT-0091</strain>
    </source>
</reference>
<evidence type="ECO:0000313" key="1">
    <source>
        <dbReference type="EMBL" id="KAH7234375.1"/>
    </source>
</evidence>
<gene>
    <name evidence="1" type="ORF">B0J15DRAFT_471903</name>
</gene>
<dbReference type="Proteomes" id="UP000736672">
    <property type="component" value="Unassembled WGS sequence"/>
</dbReference>